<evidence type="ECO:0000256" key="8">
    <source>
        <dbReference type="ARBA" id="ARBA00023136"/>
    </source>
</evidence>
<feature type="transmembrane region" description="Helical" evidence="9">
    <location>
        <begin position="34"/>
        <end position="57"/>
    </location>
</feature>
<keyword evidence="5 9" id="KW-0812">Transmembrane</keyword>
<feature type="transmembrane region" description="Helical" evidence="9">
    <location>
        <begin position="140"/>
        <end position="164"/>
    </location>
</feature>
<keyword evidence="4 9" id="KW-1003">Cell membrane</keyword>
<reference evidence="11 12" key="1">
    <citation type="submission" date="2016-09" db="EMBL/GenBank/DDBJ databases">
        <title>Photobacterium proteolyticum sp. nov. a protease producing bacterium isolated from ocean sediments of Laizhou Bay.</title>
        <authorList>
            <person name="Li Y."/>
        </authorList>
    </citation>
    <scope>NUCLEOTIDE SEQUENCE [LARGE SCALE GENOMIC DNA]</scope>
    <source>
        <strain evidence="11 12">13-12</strain>
    </source>
</reference>
<keyword evidence="12" id="KW-1185">Reference proteome</keyword>
<evidence type="ECO:0000256" key="7">
    <source>
        <dbReference type="ARBA" id="ARBA00023047"/>
    </source>
</evidence>
<dbReference type="InterPro" id="IPR013525">
    <property type="entry name" value="ABC2_TM"/>
</dbReference>
<evidence type="ECO:0000256" key="1">
    <source>
        <dbReference type="ARBA" id="ARBA00004651"/>
    </source>
</evidence>
<comment type="similarity">
    <text evidence="2 9">Belongs to the ABC-2 integral membrane protein family.</text>
</comment>
<keyword evidence="8 9" id="KW-0472">Membrane</keyword>
<dbReference type="InterPro" id="IPR047817">
    <property type="entry name" value="ABC2_TM_bact-type"/>
</dbReference>
<evidence type="ECO:0000256" key="4">
    <source>
        <dbReference type="ARBA" id="ARBA00022475"/>
    </source>
</evidence>
<comment type="caution">
    <text evidence="9">Lacks conserved residue(s) required for the propagation of feature annotation.</text>
</comment>
<evidence type="ECO:0000256" key="5">
    <source>
        <dbReference type="ARBA" id="ARBA00022692"/>
    </source>
</evidence>
<gene>
    <name evidence="11" type="ORF">BIT28_18885</name>
</gene>
<feature type="domain" description="ABC transmembrane type-2" evidence="10">
    <location>
        <begin position="32"/>
        <end position="249"/>
    </location>
</feature>
<keyword evidence="6 9" id="KW-1133">Transmembrane helix</keyword>
<feature type="transmembrane region" description="Helical" evidence="9">
    <location>
        <begin position="228"/>
        <end position="249"/>
    </location>
</feature>
<dbReference type="GO" id="GO:0015774">
    <property type="term" value="P:polysaccharide transport"/>
    <property type="evidence" value="ECO:0007669"/>
    <property type="project" value="UniProtKB-KW"/>
</dbReference>
<feature type="transmembrane region" description="Helical" evidence="9">
    <location>
        <begin position="171"/>
        <end position="190"/>
    </location>
</feature>
<evidence type="ECO:0000256" key="6">
    <source>
        <dbReference type="ARBA" id="ARBA00022989"/>
    </source>
</evidence>
<keyword evidence="3 9" id="KW-0813">Transport</keyword>
<name>A0A1Q9GN48_9GAMM</name>
<accession>A0A1Q9GN48</accession>
<dbReference type="GO" id="GO:0005886">
    <property type="term" value="C:plasma membrane"/>
    <property type="evidence" value="ECO:0007669"/>
    <property type="project" value="UniProtKB-SubCell"/>
</dbReference>
<sequence length="259" mass="29523">MSVLFVDYIKTLKISYYKAVLNIKSEVSDNKMSYAWLILEPALFMGIYYVVFGLLLNHGTDNFLEYLLVGLVPWLWFSRSVTKTSGALVSARNTISQVKVSKIYFVYSLVLQETIKQALVIAVLAVFIDTYLGGDVNYLLLTLVIPLNFIFNVSVALTVSFLVAFVRDIKLLIPSAMRILMYGSAVVYSLDKIPEKFHILFSINPVYNVIDLYRVSILGSPSDYVAEITFLTIFSFSLYIISHLFYILFDEKITREVLM</sequence>
<protein>
    <recommendedName>
        <fullName evidence="9">Transport permease protein</fullName>
    </recommendedName>
</protein>
<dbReference type="AlphaFoldDB" id="A0A1Q9GN48"/>
<dbReference type="Pfam" id="PF01061">
    <property type="entry name" value="ABC2_membrane"/>
    <property type="match status" value="1"/>
</dbReference>
<dbReference type="Proteomes" id="UP000186905">
    <property type="component" value="Unassembled WGS sequence"/>
</dbReference>
<feature type="transmembrane region" description="Helical" evidence="9">
    <location>
        <begin position="103"/>
        <end position="128"/>
    </location>
</feature>
<comment type="caution">
    <text evidence="11">The sequence shown here is derived from an EMBL/GenBank/DDBJ whole genome shotgun (WGS) entry which is preliminary data.</text>
</comment>
<evidence type="ECO:0000256" key="9">
    <source>
        <dbReference type="RuleBase" id="RU361157"/>
    </source>
</evidence>
<dbReference type="PROSITE" id="PS51012">
    <property type="entry name" value="ABC_TM2"/>
    <property type="match status" value="1"/>
</dbReference>
<dbReference type="STRING" id="1903952.BIT28_18885"/>
<dbReference type="PANTHER" id="PTHR30413:SF10">
    <property type="entry name" value="CAPSULE POLYSACCHARIDE EXPORT INNER-MEMBRANE PROTEIN CTRC"/>
    <property type="match status" value="1"/>
</dbReference>
<keyword evidence="7" id="KW-0762">Sugar transport</keyword>
<dbReference type="RefSeq" id="WP_075764036.1">
    <property type="nucleotide sequence ID" value="NZ_MJIL01000069.1"/>
</dbReference>
<comment type="subcellular location">
    <subcellularLocation>
        <location evidence="9">Cell inner membrane</location>
        <topology evidence="9">Multi-pass membrane protein</topology>
    </subcellularLocation>
    <subcellularLocation>
        <location evidence="1">Cell membrane</location>
        <topology evidence="1">Multi-pass membrane protein</topology>
    </subcellularLocation>
</comment>
<evidence type="ECO:0000313" key="11">
    <source>
        <dbReference type="EMBL" id="OLQ76084.1"/>
    </source>
</evidence>
<evidence type="ECO:0000256" key="3">
    <source>
        <dbReference type="ARBA" id="ARBA00022448"/>
    </source>
</evidence>
<dbReference type="EMBL" id="MJIL01000069">
    <property type="protein sequence ID" value="OLQ76084.1"/>
    <property type="molecule type" value="Genomic_DNA"/>
</dbReference>
<organism evidence="11 12">
    <name type="scientific">Photobacterium proteolyticum</name>
    <dbReference type="NCBI Taxonomy" id="1903952"/>
    <lineage>
        <taxon>Bacteria</taxon>
        <taxon>Pseudomonadati</taxon>
        <taxon>Pseudomonadota</taxon>
        <taxon>Gammaproteobacteria</taxon>
        <taxon>Vibrionales</taxon>
        <taxon>Vibrionaceae</taxon>
        <taxon>Photobacterium</taxon>
    </lineage>
</organism>
<evidence type="ECO:0000256" key="2">
    <source>
        <dbReference type="ARBA" id="ARBA00007783"/>
    </source>
</evidence>
<evidence type="ECO:0000259" key="10">
    <source>
        <dbReference type="PROSITE" id="PS51012"/>
    </source>
</evidence>
<evidence type="ECO:0000313" key="12">
    <source>
        <dbReference type="Proteomes" id="UP000186905"/>
    </source>
</evidence>
<dbReference type="OrthoDB" id="9796017at2"/>
<keyword evidence="7" id="KW-0625">Polysaccharide transport</keyword>
<dbReference type="GO" id="GO:0140359">
    <property type="term" value="F:ABC-type transporter activity"/>
    <property type="evidence" value="ECO:0007669"/>
    <property type="project" value="InterPro"/>
</dbReference>
<dbReference type="PANTHER" id="PTHR30413">
    <property type="entry name" value="INNER MEMBRANE TRANSPORT PERMEASE"/>
    <property type="match status" value="1"/>
</dbReference>
<proteinExistence type="inferred from homology"/>
<dbReference type="GO" id="GO:0015920">
    <property type="term" value="P:lipopolysaccharide transport"/>
    <property type="evidence" value="ECO:0007669"/>
    <property type="project" value="TreeGrafter"/>
</dbReference>